<feature type="transmembrane region" description="Helical" evidence="6">
    <location>
        <begin position="132"/>
        <end position="160"/>
    </location>
</feature>
<accession>A0A1H6FB18</accession>
<keyword evidence="5 6" id="KW-0472">Membrane</keyword>
<dbReference type="Proteomes" id="UP000236724">
    <property type="component" value="Unassembled WGS sequence"/>
</dbReference>
<evidence type="ECO:0000256" key="3">
    <source>
        <dbReference type="ARBA" id="ARBA00022692"/>
    </source>
</evidence>
<organism evidence="7 8">
    <name type="scientific">Candidatus Venteria ishoeyi</name>
    <dbReference type="NCBI Taxonomy" id="1899563"/>
    <lineage>
        <taxon>Bacteria</taxon>
        <taxon>Pseudomonadati</taxon>
        <taxon>Pseudomonadota</taxon>
        <taxon>Gammaproteobacteria</taxon>
        <taxon>Thiotrichales</taxon>
        <taxon>Thiotrichaceae</taxon>
        <taxon>Venteria</taxon>
    </lineage>
</organism>
<sequence length="246" mass="26507">MSTLFLFSLFIAGLFAGAINVFSGGGSVLTLPLLIIAGLDANTANGTNRVGILLQTIAALLRFGKPGQRMLGQSLKLTLVTLPGAILGAWVAVFMDETSFHYLLIGVLLLSAVSLFMPNFHEVEPDHTPSFWLYPTFFAIGFYGGLIQVGVGFLLMAGLYHLLHARLVVVNIYKVLIIFLFTLPALGIFLYYGQIHWGAGLSLAAGMALGGWLAAHLSLQQSGENWIRAVTLLIVLLMIAKLLFNG</sequence>
<dbReference type="EMBL" id="FMSV02000498">
    <property type="protein sequence ID" value="SEH06571.1"/>
    <property type="molecule type" value="Genomic_DNA"/>
</dbReference>
<evidence type="ECO:0000313" key="7">
    <source>
        <dbReference type="EMBL" id="SEH06571.1"/>
    </source>
</evidence>
<dbReference type="AlphaFoldDB" id="A0A1H6FB18"/>
<feature type="transmembrane region" description="Helical" evidence="6">
    <location>
        <begin position="199"/>
        <end position="219"/>
    </location>
</feature>
<evidence type="ECO:0000256" key="4">
    <source>
        <dbReference type="ARBA" id="ARBA00022989"/>
    </source>
</evidence>
<reference evidence="7 8" key="1">
    <citation type="submission" date="2016-10" db="EMBL/GenBank/DDBJ databases">
        <authorList>
            <person name="de Groot N.N."/>
        </authorList>
    </citation>
    <scope>NUCLEOTIDE SEQUENCE [LARGE SCALE GENOMIC DNA]</scope>
    <source>
        <strain evidence="7">MBHS1</strain>
    </source>
</reference>
<dbReference type="PANTHER" id="PTHR43701">
    <property type="entry name" value="MEMBRANE TRANSPORTER PROTEIN MJ0441-RELATED"/>
    <property type="match status" value="1"/>
</dbReference>
<feature type="transmembrane region" description="Helical" evidence="6">
    <location>
        <begin position="172"/>
        <end position="192"/>
    </location>
</feature>
<evidence type="ECO:0000313" key="8">
    <source>
        <dbReference type="Proteomes" id="UP000236724"/>
    </source>
</evidence>
<keyword evidence="3 6" id="KW-0812">Transmembrane</keyword>
<keyword evidence="8" id="KW-1185">Reference proteome</keyword>
<evidence type="ECO:0000256" key="1">
    <source>
        <dbReference type="ARBA" id="ARBA00004141"/>
    </source>
</evidence>
<keyword evidence="6" id="KW-1003">Cell membrane</keyword>
<dbReference type="OrthoDB" id="9807082at2"/>
<name>A0A1H6FB18_9GAMM</name>
<comment type="similarity">
    <text evidence="2 6">Belongs to the 4-toluene sulfonate uptake permease (TSUP) (TC 2.A.102) family.</text>
</comment>
<keyword evidence="4 6" id="KW-1133">Transmembrane helix</keyword>
<proteinExistence type="inferred from homology"/>
<gene>
    <name evidence="7" type="ORF">MBHS_02434</name>
</gene>
<evidence type="ECO:0000256" key="2">
    <source>
        <dbReference type="ARBA" id="ARBA00009142"/>
    </source>
</evidence>
<evidence type="ECO:0000256" key="6">
    <source>
        <dbReference type="RuleBase" id="RU363041"/>
    </source>
</evidence>
<protein>
    <recommendedName>
        <fullName evidence="6">Probable membrane transporter protein</fullName>
    </recommendedName>
</protein>
<comment type="subcellular location">
    <subcellularLocation>
        <location evidence="6">Cell membrane</location>
        <topology evidence="6">Multi-pass membrane protein</topology>
    </subcellularLocation>
    <subcellularLocation>
        <location evidence="1">Membrane</location>
        <topology evidence="1">Multi-pass membrane protein</topology>
    </subcellularLocation>
</comment>
<dbReference type="Pfam" id="PF01925">
    <property type="entry name" value="TauE"/>
    <property type="match status" value="1"/>
</dbReference>
<dbReference type="GO" id="GO:0005886">
    <property type="term" value="C:plasma membrane"/>
    <property type="evidence" value="ECO:0007669"/>
    <property type="project" value="UniProtKB-SubCell"/>
</dbReference>
<feature type="transmembrane region" description="Helical" evidence="6">
    <location>
        <begin position="75"/>
        <end position="94"/>
    </location>
</feature>
<dbReference type="InterPro" id="IPR002781">
    <property type="entry name" value="TM_pro_TauE-like"/>
</dbReference>
<dbReference type="RefSeq" id="WP_103920335.1">
    <property type="nucleotide sequence ID" value="NZ_FMSV02000498.1"/>
</dbReference>
<dbReference type="PANTHER" id="PTHR43701:SF2">
    <property type="entry name" value="MEMBRANE TRANSPORTER PROTEIN YJNA-RELATED"/>
    <property type="match status" value="1"/>
</dbReference>
<dbReference type="InterPro" id="IPR051598">
    <property type="entry name" value="TSUP/Inactive_protease-like"/>
</dbReference>
<feature type="transmembrane region" description="Helical" evidence="6">
    <location>
        <begin position="225"/>
        <end position="244"/>
    </location>
</feature>
<evidence type="ECO:0000256" key="5">
    <source>
        <dbReference type="ARBA" id="ARBA00023136"/>
    </source>
</evidence>
<feature type="transmembrane region" description="Helical" evidence="6">
    <location>
        <begin position="100"/>
        <end position="120"/>
    </location>
</feature>